<dbReference type="InterPro" id="IPR001254">
    <property type="entry name" value="Trypsin_dom"/>
</dbReference>
<comment type="similarity">
    <text evidence="1">Belongs to the peptidase S1 family.</text>
</comment>
<dbReference type="PIRSF" id="PIRSF001134">
    <property type="entry name" value="Streptogrisin"/>
    <property type="match status" value="1"/>
</dbReference>
<dbReference type="EMBL" id="JBHSBN010000011">
    <property type="protein sequence ID" value="MFC4107731.1"/>
    <property type="molecule type" value="Genomic_DNA"/>
</dbReference>
<feature type="compositionally biased region" description="Low complexity" evidence="8">
    <location>
        <begin position="459"/>
        <end position="471"/>
    </location>
</feature>
<keyword evidence="13" id="KW-1185">Reference proteome</keyword>
<dbReference type="InterPro" id="IPR004236">
    <property type="entry name" value="Pept_S1_alpha_lytic"/>
</dbReference>
<evidence type="ECO:0000313" key="12">
    <source>
        <dbReference type="EMBL" id="MFC4107731.1"/>
    </source>
</evidence>
<feature type="compositionally biased region" description="Gly residues" evidence="8">
    <location>
        <begin position="223"/>
        <end position="238"/>
    </location>
</feature>
<comment type="caution">
    <text evidence="12">The sequence shown here is derived from an EMBL/GenBank/DDBJ whole genome shotgun (WGS) entry which is preliminary data.</text>
</comment>
<dbReference type="InterPro" id="IPR033116">
    <property type="entry name" value="TRYPSIN_SER"/>
</dbReference>
<reference evidence="13" key="1">
    <citation type="journal article" date="2019" name="Int. J. Syst. Evol. Microbiol.">
        <title>The Global Catalogue of Microorganisms (GCM) 10K type strain sequencing project: providing services to taxonomists for standard genome sequencing and annotation.</title>
        <authorList>
            <consortium name="The Broad Institute Genomics Platform"/>
            <consortium name="The Broad Institute Genome Sequencing Center for Infectious Disease"/>
            <person name="Wu L."/>
            <person name="Ma J."/>
        </authorList>
    </citation>
    <scope>NUCLEOTIDE SEQUENCE [LARGE SCALE GENOMIC DNA]</scope>
    <source>
        <strain evidence="13">2902at01</strain>
    </source>
</reference>
<feature type="domain" description="Peptidase S1A alpha-lytic prodomain" evidence="11">
    <location>
        <begin position="125"/>
        <end position="180"/>
    </location>
</feature>
<feature type="domain" description="Peptidase S1" evidence="10">
    <location>
        <begin position="245"/>
        <end position="435"/>
    </location>
</feature>
<evidence type="ECO:0000256" key="8">
    <source>
        <dbReference type="SAM" id="MobiDB-lite"/>
    </source>
</evidence>
<dbReference type="InterPro" id="IPR001316">
    <property type="entry name" value="Pept_S1A_streptogrisin"/>
</dbReference>
<dbReference type="SUPFAM" id="SSF50494">
    <property type="entry name" value="Trypsin-like serine proteases"/>
    <property type="match status" value="1"/>
</dbReference>
<dbReference type="InterPro" id="IPR018114">
    <property type="entry name" value="TRYPSIN_HIS"/>
</dbReference>
<evidence type="ECO:0000256" key="2">
    <source>
        <dbReference type="ARBA" id="ARBA00022670"/>
    </source>
</evidence>
<proteinExistence type="inferred from homology"/>
<keyword evidence="2" id="KW-0645">Protease</keyword>
<dbReference type="Pfam" id="PF00089">
    <property type="entry name" value="Trypsin"/>
    <property type="match status" value="1"/>
</dbReference>
<feature type="compositionally biased region" description="Low complexity" evidence="8">
    <location>
        <begin position="197"/>
        <end position="207"/>
    </location>
</feature>
<evidence type="ECO:0000259" key="11">
    <source>
        <dbReference type="Pfam" id="PF02983"/>
    </source>
</evidence>
<protein>
    <submittedName>
        <fullName evidence="12">S1 family peptidase</fullName>
    </submittedName>
</protein>
<dbReference type="Gene3D" id="3.30.300.50">
    <property type="match status" value="2"/>
</dbReference>
<accession>A0ABV8KP24</accession>
<keyword evidence="6" id="KW-0865">Zymogen</keyword>
<dbReference type="Pfam" id="PF02983">
    <property type="entry name" value="Pro_Al_protease"/>
    <property type="match status" value="1"/>
</dbReference>
<sequence>MDKRRVILTAAVVATVGGAAALTLPSFAGTQKDRPPAQTSGPKVSPLMLNALARDLHLTPEQAQQRLRQDAQFIRTAQTLKSQVGAAWAGAWVDKTGKTLNVAVTDARKTDTISKMGARPMVVKRSAVQLNKVKLALDSRAAQAKSSVTGWFVDPASNQVVVLSRSTPAARALMTAAGVDTDMVRVVATKGQPRLLAGPTAPAGAGESADDGRGGAADKGQAGNAGNGQAGNGNGQAGNGQAVRGGLPYIINGQARCSVGFAVEGGFLSAGHCGQQGDTTAALSGGALRNQGVFVESTFPENDFSFVKTEAAFTPVAEVESFNGQTRPVEGGQPLPVAGSTEAPVGTAVCKFGSTTGASCGTVQALNATVQFADPAGGAGTVTVNGLTQTDACAEGGDSGGPFLAGDQAQGTVSGGNGDCTVGGTTFFQPVNAALQTLKLTLLTSGGGDAGAGAGDAGAGSADPGAGSAGAVTQPGTANRGHR</sequence>
<keyword evidence="3 9" id="KW-0732">Signal</keyword>
<dbReference type="PROSITE" id="PS00134">
    <property type="entry name" value="TRYPSIN_HIS"/>
    <property type="match status" value="1"/>
</dbReference>
<evidence type="ECO:0000256" key="1">
    <source>
        <dbReference type="ARBA" id="ARBA00007664"/>
    </source>
</evidence>
<evidence type="ECO:0000313" key="13">
    <source>
        <dbReference type="Proteomes" id="UP001595868"/>
    </source>
</evidence>
<evidence type="ECO:0000259" key="10">
    <source>
        <dbReference type="Pfam" id="PF00089"/>
    </source>
</evidence>
<dbReference type="CDD" id="cd21112">
    <property type="entry name" value="alphaLP-like"/>
    <property type="match status" value="1"/>
</dbReference>
<evidence type="ECO:0000256" key="3">
    <source>
        <dbReference type="ARBA" id="ARBA00022729"/>
    </source>
</evidence>
<evidence type="ECO:0000256" key="4">
    <source>
        <dbReference type="ARBA" id="ARBA00022801"/>
    </source>
</evidence>
<keyword evidence="7" id="KW-1015">Disulfide bond</keyword>
<evidence type="ECO:0000256" key="9">
    <source>
        <dbReference type="SAM" id="SignalP"/>
    </source>
</evidence>
<feature type="region of interest" description="Disordered" evidence="8">
    <location>
        <begin position="450"/>
        <end position="483"/>
    </location>
</feature>
<evidence type="ECO:0000256" key="6">
    <source>
        <dbReference type="ARBA" id="ARBA00023145"/>
    </source>
</evidence>
<evidence type="ECO:0000256" key="5">
    <source>
        <dbReference type="ARBA" id="ARBA00022825"/>
    </source>
</evidence>
<dbReference type="PROSITE" id="PS00135">
    <property type="entry name" value="TRYPSIN_SER"/>
    <property type="match status" value="1"/>
</dbReference>
<gene>
    <name evidence="12" type="ORF">ACFOX0_17595</name>
</gene>
<dbReference type="InterPro" id="IPR009003">
    <property type="entry name" value="Peptidase_S1_PA"/>
</dbReference>
<dbReference type="Proteomes" id="UP001595868">
    <property type="component" value="Unassembled WGS sequence"/>
</dbReference>
<feature type="region of interest" description="Disordered" evidence="8">
    <location>
        <begin position="194"/>
        <end position="239"/>
    </location>
</feature>
<evidence type="ECO:0000256" key="7">
    <source>
        <dbReference type="ARBA" id="ARBA00023157"/>
    </source>
</evidence>
<keyword evidence="4" id="KW-0378">Hydrolase</keyword>
<feature type="signal peptide" evidence="9">
    <location>
        <begin position="1"/>
        <end position="28"/>
    </location>
</feature>
<keyword evidence="5" id="KW-0720">Serine protease</keyword>
<name>A0ABV8KP24_9ACTN</name>
<dbReference type="InterPro" id="IPR035070">
    <property type="entry name" value="Streptogrisin_prodomain"/>
</dbReference>
<dbReference type="RefSeq" id="WP_377547027.1">
    <property type="nucleotide sequence ID" value="NZ_JBHSBN010000011.1"/>
</dbReference>
<dbReference type="Gene3D" id="2.40.10.10">
    <property type="entry name" value="Trypsin-like serine proteases"/>
    <property type="match status" value="2"/>
</dbReference>
<organism evidence="12 13">
    <name type="scientific">Micromonospora zhanjiangensis</name>
    <dbReference type="NCBI Taxonomy" id="1522057"/>
    <lineage>
        <taxon>Bacteria</taxon>
        <taxon>Bacillati</taxon>
        <taxon>Actinomycetota</taxon>
        <taxon>Actinomycetes</taxon>
        <taxon>Micromonosporales</taxon>
        <taxon>Micromonosporaceae</taxon>
        <taxon>Micromonospora</taxon>
    </lineage>
</organism>
<feature type="chain" id="PRO_5046005996" evidence="9">
    <location>
        <begin position="29"/>
        <end position="483"/>
    </location>
</feature>
<dbReference type="InterPro" id="IPR043504">
    <property type="entry name" value="Peptidase_S1_PA_chymotrypsin"/>
</dbReference>